<keyword evidence="8" id="KW-0969">Cilium</keyword>
<keyword evidence="8" id="KW-0282">Flagellum</keyword>
<keyword evidence="8" id="KW-0966">Cell projection</keyword>
<feature type="domain" description="Flagellar basal body rod protein N-terminal" evidence="7">
    <location>
        <begin position="13"/>
        <end position="39"/>
    </location>
</feature>
<dbReference type="PIRSF" id="PIRSF002889">
    <property type="entry name" value="Rod_FlgB"/>
    <property type="match status" value="1"/>
</dbReference>
<evidence type="ECO:0000256" key="6">
    <source>
        <dbReference type="PIRNR" id="PIRNR002889"/>
    </source>
</evidence>
<dbReference type="PANTHER" id="PTHR30435">
    <property type="entry name" value="FLAGELLAR PROTEIN"/>
    <property type="match status" value="1"/>
</dbReference>
<keyword evidence="9" id="KW-1185">Reference proteome</keyword>
<dbReference type="InterPro" id="IPR006300">
    <property type="entry name" value="FlgB"/>
</dbReference>
<accession>A0A2W0H818</accession>
<dbReference type="Proteomes" id="UP000248066">
    <property type="component" value="Unassembled WGS sequence"/>
</dbReference>
<gene>
    <name evidence="8" type="ORF">CR205_05300</name>
</gene>
<dbReference type="RefSeq" id="WP_110517662.1">
    <property type="nucleotide sequence ID" value="NZ_PDOF01000001.1"/>
</dbReference>
<evidence type="ECO:0000259" key="7">
    <source>
        <dbReference type="Pfam" id="PF00460"/>
    </source>
</evidence>
<dbReference type="InterPro" id="IPR001444">
    <property type="entry name" value="Flag_bb_rod_N"/>
</dbReference>
<dbReference type="OrthoDB" id="9792068at2"/>
<evidence type="ECO:0000256" key="3">
    <source>
        <dbReference type="ARBA" id="ARBA00014376"/>
    </source>
</evidence>
<evidence type="ECO:0000313" key="9">
    <source>
        <dbReference type="Proteomes" id="UP000248066"/>
    </source>
</evidence>
<dbReference type="PROSITE" id="PS00588">
    <property type="entry name" value="FLAGELLA_BB_ROD"/>
    <property type="match status" value="1"/>
</dbReference>
<dbReference type="GO" id="GO:0071978">
    <property type="term" value="P:bacterial-type flagellum-dependent swarming motility"/>
    <property type="evidence" value="ECO:0007669"/>
    <property type="project" value="TreeGrafter"/>
</dbReference>
<comment type="subcellular location">
    <subcellularLocation>
        <location evidence="1 6">Bacterial flagellum basal body</location>
    </subcellularLocation>
</comment>
<proteinExistence type="inferred from homology"/>
<dbReference type="NCBIfam" id="TIGR01396">
    <property type="entry name" value="FlgB"/>
    <property type="match status" value="1"/>
</dbReference>
<comment type="similarity">
    <text evidence="2 6">Belongs to the flagella basal body rod proteins family.</text>
</comment>
<dbReference type="Pfam" id="PF00460">
    <property type="entry name" value="Flg_bb_rod"/>
    <property type="match status" value="1"/>
</dbReference>
<dbReference type="InterPro" id="IPR019776">
    <property type="entry name" value="Flagellar_basal_body_rod_CS"/>
</dbReference>
<comment type="caution">
    <text evidence="8">The sequence shown here is derived from an EMBL/GenBank/DDBJ whole genome shotgun (WGS) entry which is preliminary data.</text>
</comment>
<evidence type="ECO:0000256" key="2">
    <source>
        <dbReference type="ARBA" id="ARBA00009677"/>
    </source>
</evidence>
<dbReference type="GO" id="GO:0030694">
    <property type="term" value="C:bacterial-type flagellum basal body, rod"/>
    <property type="evidence" value="ECO:0007669"/>
    <property type="project" value="InterPro"/>
</dbReference>
<evidence type="ECO:0000313" key="8">
    <source>
        <dbReference type="EMBL" id="PYZ98013.1"/>
    </source>
</evidence>
<comment type="function">
    <text evidence="5 6">Structural component of flagellum, the bacterial motility apparatus. Part of the rod structure of flagellar basal body.</text>
</comment>
<reference evidence="8 9" key="1">
    <citation type="submission" date="2017-10" db="EMBL/GenBank/DDBJ databases">
        <title>Bacillus sp. nov., a halophilic bacterium isolated from a Yangshapao Lake.</title>
        <authorList>
            <person name="Wang H."/>
        </authorList>
    </citation>
    <scope>NUCLEOTIDE SEQUENCE [LARGE SCALE GENOMIC DNA]</scope>
    <source>
        <strain evidence="8 9">YSP-3</strain>
    </source>
</reference>
<comment type="subunit">
    <text evidence="6">The basal body constitutes a major portion of the flagellar organelle and consists of a number of rings mounted on a central rod.</text>
</comment>
<evidence type="ECO:0000256" key="1">
    <source>
        <dbReference type="ARBA" id="ARBA00004117"/>
    </source>
</evidence>
<evidence type="ECO:0000256" key="4">
    <source>
        <dbReference type="ARBA" id="ARBA00023143"/>
    </source>
</evidence>
<dbReference type="EMBL" id="PDOF01000001">
    <property type="protein sequence ID" value="PYZ98013.1"/>
    <property type="molecule type" value="Genomic_DNA"/>
</dbReference>
<sequence>MNILNNSTNQLLESALNASMTRQRTISNNIANVDTPGFKAEKTLFKDEMLHASDRKKFAANRTDPRHQEFGGSIGDYTTVMKSRGTSMNQSGNNVDLDYEMAKMAENQLYFQALSDRMNGRFNSIQMVLGKGR</sequence>
<dbReference type="AlphaFoldDB" id="A0A2W0H818"/>
<organism evidence="8 9">
    <name type="scientific">Alteribacter lacisalsi</name>
    <dbReference type="NCBI Taxonomy" id="2045244"/>
    <lineage>
        <taxon>Bacteria</taxon>
        <taxon>Bacillati</taxon>
        <taxon>Bacillota</taxon>
        <taxon>Bacilli</taxon>
        <taxon>Bacillales</taxon>
        <taxon>Bacillaceae</taxon>
        <taxon>Alteribacter</taxon>
    </lineage>
</organism>
<dbReference type="PANTHER" id="PTHR30435:SF12">
    <property type="entry name" value="FLAGELLAR BASAL BODY ROD PROTEIN FLGB"/>
    <property type="match status" value="1"/>
</dbReference>
<evidence type="ECO:0000256" key="5">
    <source>
        <dbReference type="ARBA" id="ARBA00024934"/>
    </source>
</evidence>
<name>A0A2W0H818_9BACI</name>
<keyword evidence="4 6" id="KW-0975">Bacterial flagellum</keyword>
<protein>
    <recommendedName>
        <fullName evidence="3 6">Flagellar basal body rod protein FlgB</fullName>
    </recommendedName>
</protein>